<name>A0ACB8V4X8_9EURO</name>
<sequence length="745" mass="83681">MDEPMSPGKWQVYLAAFQEFQKQSAFKYRAMKQQGDDKQEIIHTGSQNMTADPLSTSSVQNSSINASMGTASTVLTSSKLPHFATVNANTPPSTLSSRASGSGSPAVNKMNRTDEIQFTTTNKSSPEKVSATESSSTASSFMLKIVNSKGLTFGSTPEPSMSVNFSNPTMTPKTPDPLETETVESEPGTLFQGRAHPPNGASKEIAENDDSSGSDEVVFRQDEHNRVGPPLHHLKQLVTPNKILGYVGQYPKNKHENTTPGHSPENKDSKSWHAKNNPEPKFRTQEDKQAALRRAQDEALNQIHRKRMGVDEDEPGTRPLHLAREGPGTDPTSEIVRQIKKNVDEARDIVIPCLPPVPNEKTSVELTTTGYDAVSPAARPSTDGHENEKFQPVLVDWQYRPWYNRDDKWTKEFGGWLEYTMRLGCYVDMDSEPFTNPDLHPDGITGFIDPHLEEPITYLDDSQGGNAHAHETAAGYVYNWNLRLDHERVKEIEDKEREIAHRKAVVKVKPEPHPYAPKTNVYIRPVEVKDIPGLTKLYNWYVRAAAQCIDLDDISQEEMKLRVEESENDKLPCLVAAERKPGCGNAMNSEDEMVYGFILASDFSGPRTSNRYAAQLELFVNPKQYNRRIGRSLLDKMLELCDPKYAAKHGYDFDCAANKRDLYCGADVRPLSRLIFMVNHPADDPAEYQWLKGWLETEFEFHEQGLLKGTAIKNKQVLNCGFLVRDTPLQPQTKEDDQVVRWSFG</sequence>
<reference evidence="1" key="1">
    <citation type="journal article" date="2022" name="bioRxiv">
        <title>Population genetic analysis of Ophidiomyces ophidiicola, the causative agent of snake fungal disease, indicates recent introductions to the USA.</title>
        <authorList>
            <person name="Ladner J.T."/>
            <person name="Palmer J.M."/>
            <person name="Ettinger C.L."/>
            <person name="Stajich J.E."/>
            <person name="Farrell T.M."/>
            <person name="Glorioso B.M."/>
            <person name="Lawson B."/>
            <person name="Price S.J."/>
            <person name="Stengle A.G."/>
            <person name="Grear D.A."/>
            <person name="Lorch J.M."/>
        </authorList>
    </citation>
    <scope>NUCLEOTIDE SEQUENCE</scope>
    <source>
        <strain evidence="1">NWHC 24266-5</strain>
    </source>
</reference>
<gene>
    <name evidence="1" type="ORF">LOY88_000399</name>
</gene>
<proteinExistence type="predicted"/>
<protein>
    <submittedName>
        <fullName evidence="1">Uncharacterized protein</fullName>
    </submittedName>
</protein>
<dbReference type="EMBL" id="JALBCA010000004">
    <property type="protein sequence ID" value="KAI2392934.1"/>
    <property type="molecule type" value="Genomic_DNA"/>
</dbReference>
<organism evidence="1">
    <name type="scientific">Ophidiomyces ophidiicola</name>
    <dbReference type="NCBI Taxonomy" id="1387563"/>
    <lineage>
        <taxon>Eukaryota</taxon>
        <taxon>Fungi</taxon>
        <taxon>Dikarya</taxon>
        <taxon>Ascomycota</taxon>
        <taxon>Pezizomycotina</taxon>
        <taxon>Eurotiomycetes</taxon>
        <taxon>Eurotiomycetidae</taxon>
        <taxon>Onygenales</taxon>
        <taxon>Onygenaceae</taxon>
        <taxon>Ophidiomyces</taxon>
    </lineage>
</organism>
<comment type="caution">
    <text evidence="1">The sequence shown here is derived from an EMBL/GenBank/DDBJ whole genome shotgun (WGS) entry which is preliminary data.</text>
</comment>
<accession>A0ACB8V4X8</accession>
<evidence type="ECO:0000313" key="1">
    <source>
        <dbReference type="EMBL" id="KAI2392934.1"/>
    </source>
</evidence>